<organism evidence="1 2">
    <name type="scientific">Marasmius crinis-equi</name>
    <dbReference type="NCBI Taxonomy" id="585013"/>
    <lineage>
        <taxon>Eukaryota</taxon>
        <taxon>Fungi</taxon>
        <taxon>Dikarya</taxon>
        <taxon>Basidiomycota</taxon>
        <taxon>Agaricomycotina</taxon>
        <taxon>Agaricomycetes</taxon>
        <taxon>Agaricomycetidae</taxon>
        <taxon>Agaricales</taxon>
        <taxon>Marasmiineae</taxon>
        <taxon>Marasmiaceae</taxon>
        <taxon>Marasmius</taxon>
    </lineage>
</organism>
<accession>A0ABR3ETY0</accession>
<dbReference type="EMBL" id="JBAHYK010001925">
    <property type="protein sequence ID" value="KAL0566355.1"/>
    <property type="molecule type" value="Genomic_DNA"/>
</dbReference>
<gene>
    <name evidence="1" type="ORF">V5O48_015663</name>
</gene>
<evidence type="ECO:0000313" key="1">
    <source>
        <dbReference type="EMBL" id="KAL0566355.1"/>
    </source>
</evidence>
<proteinExistence type="predicted"/>
<protein>
    <submittedName>
        <fullName evidence="1">Uncharacterized protein</fullName>
    </submittedName>
</protein>
<reference evidence="1 2" key="1">
    <citation type="submission" date="2024-02" db="EMBL/GenBank/DDBJ databases">
        <title>A draft genome for the cacao thread blight pathogen Marasmius crinis-equi.</title>
        <authorList>
            <person name="Cohen S.P."/>
            <person name="Baruah I.K."/>
            <person name="Amoako-Attah I."/>
            <person name="Bukari Y."/>
            <person name="Meinhardt L.W."/>
            <person name="Bailey B.A."/>
        </authorList>
    </citation>
    <scope>NUCLEOTIDE SEQUENCE [LARGE SCALE GENOMIC DNA]</scope>
    <source>
        <strain evidence="1 2">GH-76</strain>
    </source>
</reference>
<dbReference type="Proteomes" id="UP001465976">
    <property type="component" value="Unassembled WGS sequence"/>
</dbReference>
<keyword evidence="2" id="KW-1185">Reference proteome</keyword>
<sequence>MSESLPSVKRKRLDDITTRVTGSSYVQEDSARQRVDGSSYVQNRDAVERWSQIVQAQTTRVDKRNENSGFTPDKVAAQWKLDSEYLESYLRTLKTSCQREVNNNPIQYFDQLYRDLVLWKRARRPAPSPLAHASNVFKSLKQTAHEINGNIWQNHGWSGLREDVFLFHGLVCDMYSCILDLEVALDEEDMFDEDDAAMWRTLEERYEAGDLKFMKGWLKEKYTSAGL</sequence>
<comment type="caution">
    <text evidence="1">The sequence shown here is derived from an EMBL/GenBank/DDBJ whole genome shotgun (WGS) entry which is preliminary data.</text>
</comment>
<name>A0ABR3ETY0_9AGAR</name>
<evidence type="ECO:0000313" key="2">
    <source>
        <dbReference type="Proteomes" id="UP001465976"/>
    </source>
</evidence>